<feature type="transmembrane region" description="Helical" evidence="1">
    <location>
        <begin position="128"/>
        <end position="149"/>
    </location>
</feature>
<evidence type="ECO:0000256" key="1">
    <source>
        <dbReference type="SAM" id="Phobius"/>
    </source>
</evidence>
<dbReference type="RefSeq" id="WP_012460543.1">
    <property type="nucleotide sequence ID" value="NC_010741.1"/>
</dbReference>
<dbReference type="KEGG" id="tpp:TPASS_0381"/>
<dbReference type="AlphaFoldDB" id="A0A0H3BKF2"/>
<sequence>MLGAELADTGLFVRFGALHFAIASVAVLLSALFVLLPFALPRLLAHKNLARAGVAILFLRLGLMLCGTLLDGRSWRNELPFHLCPAALISGSLYFITRRPIFFNLLYFWHFGSFVVVLYPDLTRAHTILYAYLFMLTHCLEPAMVVFSLLHLRERISKRGLQCAVLGFLLLAANALFWNRRLGANYLFISKYPLEILRVIRPFFVYQLLFVSALCLLMLVLYLPFRPSQHGRNQLFVI</sequence>
<feature type="transmembrane region" description="Helical" evidence="1">
    <location>
        <begin position="20"/>
        <end position="40"/>
    </location>
</feature>
<feature type="transmembrane region" description="Helical" evidence="1">
    <location>
        <begin position="52"/>
        <end position="73"/>
    </location>
</feature>
<organism evidence="2 3">
    <name type="scientific">Treponema pallidum subsp. pallidum (strain SS14)</name>
    <dbReference type="NCBI Taxonomy" id="455434"/>
    <lineage>
        <taxon>Bacteria</taxon>
        <taxon>Pseudomonadati</taxon>
        <taxon>Spirochaetota</taxon>
        <taxon>Spirochaetia</taxon>
        <taxon>Spirochaetales</taxon>
        <taxon>Treponemataceae</taxon>
        <taxon>Treponema</taxon>
    </lineage>
</organism>
<dbReference type="PATRIC" id="fig|455434.6.peg.384"/>
<keyword evidence="1" id="KW-0812">Transmembrane</keyword>
<dbReference type="EMBL" id="CP000805">
    <property type="protein sequence ID" value="ACD70807.1"/>
    <property type="molecule type" value="Genomic_DNA"/>
</dbReference>
<reference evidence="2 3" key="1">
    <citation type="journal article" date="2008" name="BMC Microbiol.">
        <title>Complete genome sequence of Treponema pallidum ssp. pallidum strain SS14 determined with oligonucleotide arrays.</title>
        <authorList>
            <person name="Matejkova P."/>
            <person name="Strouhal M."/>
            <person name="Smajs D."/>
            <person name="Norris S.J."/>
            <person name="Palzkill T."/>
            <person name="Petrosino J.F."/>
            <person name="Sodergren E."/>
            <person name="Norton J.E."/>
            <person name="Singh J."/>
            <person name="Richmond T.A."/>
            <person name="Molla M.N."/>
            <person name="Albert T.J."/>
            <person name="Weinstock G.M."/>
        </authorList>
    </citation>
    <scope>NUCLEOTIDE SEQUENCE [LARGE SCALE GENOMIC DNA]</scope>
    <source>
        <strain evidence="2 3">SS14</strain>
    </source>
</reference>
<feature type="transmembrane region" description="Helical" evidence="1">
    <location>
        <begin position="161"/>
        <end position="178"/>
    </location>
</feature>
<keyword evidence="1" id="KW-1133">Transmembrane helix</keyword>
<keyword evidence="1" id="KW-0472">Membrane</keyword>
<evidence type="ECO:0000313" key="2">
    <source>
        <dbReference type="EMBL" id="ACD70807.1"/>
    </source>
</evidence>
<dbReference type="InterPro" id="IPR011737">
    <property type="entry name" value="CHP02206_TP0381"/>
</dbReference>
<accession>A0A0H3BKF2</accession>
<evidence type="ECO:0008006" key="4">
    <source>
        <dbReference type="Google" id="ProtNLM"/>
    </source>
</evidence>
<feature type="transmembrane region" description="Helical" evidence="1">
    <location>
        <begin position="103"/>
        <end position="122"/>
    </location>
</feature>
<feature type="transmembrane region" description="Helical" evidence="1">
    <location>
        <begin position="203"/>
        <end position="225"/>
    </location>
</feature>
<evidence type="ECO:0000313" key="3">
    <source>
        <dbReference type="Proteomes" id="UP000001202"/>
    </source>
</evidence>
<dbReference type="Pfam" id="PF14808">
    <property type="entry name" value="TMEM164"/>
    <property type="match status" value="1"/>
</dbReference>
<dbReference type="Proteomes" id="UP000001202">
    <property type="component" value="Chromosome"/>
</dbReference>
<protein>
    <recommendedName>
        <fullName evidence="4">TIGR02206 family membrane protein</fullName>
    </recommendedName>
</protein>
<proteinExistence type="predicted"/>
<gene>
    <name evidence="2" type="ordered locus">TPASS_0381</name>
</gene>
<name>A0A0H3BKF2_TREPS</name>
<feature type="transmembrane region" description="Helical" evidence="1">
    <location>
        <begin position="79"/>
        <end position="96"/>
    </location>
</feature>
<dbReference type="NCBIfam" id="TIGR02206">
    <property type="entry name" value="intg_mem_TP0381"/>
    <property type="match status" value="1"/>
</dbReference>